<dbReference type="AlphaFoldDB" id="A0A6C0J7H7"/>
<evidence type="ECO:0000313" key="1">
    <source>
        <dbReference type="EMBL" id="QHU00830.1"/>
    </source>
</evidence>
<accession>A0A6C0J7H7</accession>
<sequence length="772" mass="90236">MQKGGYIHKEPITLIDDPYRGPQINSEYQVNWISKDKKLQRNNKAPIKSSVPDLINLMPLPYLSVYLYKKNILDYVLLDKDNYVLLESIGSTRTGSTKMFKLTDDYRIEQIKTLPIRMIIFKIEEDYGRYMFKDTPDYVGEIDDTIYFNANNLIRNVYNNTGEHNQCKDFIRWLFTTEDFKPRQNNNAVNKLMFCNLLHYVTPVNPLTELVTKTEMHVVSLKNKLTVPLIGKSMSYIWKNMNTFINTFHDYDTVTKIRHIMGYTVKGDDLNRYMAVMSVKLYNHFYTTLLPYQDKLAHTQNITNIYSKIQTLQTNVNKNLIKASNIELNKSLEECYQQFIADIVSLMCHKYEIHIFSKTLNIDIDLFTHIINIYCLQRLKINDIMLPIHPVNFLQTYFNLKSFEQAPSVMNTETLHLRLGKYQTKIKRDNLSMKAKYYTLYSLKNSDPEQGMYCPVADWSFSHMGKRIPDCGEKTTLNILNRLIWNIKDIDINKLPISTISQCRHFYEKYPSLKAQLDTNASLFAGDWASVVSGIPGVRYIRKLHEIVPTKNNIISVLTHLLGINPLNYYETSVTSQTFNSLEIDDTTTFYFSSQHGWTDHKDTGNKDQSDALYILETLSEYEYDYSPNLDNLLLHVHKSPFQAFILHGESNNDWKWLGKISYQDDKLGLEVKYYFEIIEDFGINLLDSVFRHRMTGDSHFIFLMLSRYAWGIKFIHRIILDYPGLRQLINMKLNSIVNIFGINGVLIRKTTAVEAAIDKEFAHRLNLLSMD</sequence>
<reference evidence="1" key="1">
    <citation type="journal article" date="2020" name="Nature">
        <title>Giant virus diversity and host interactions through global metagenomics.</title>
        <authorList>
            <person name="Schulz F."/>
            <person name="Roux S."/>
            <person name="Paez-Espino D."/>
            <person name="Jungbluth S."/>
            <person name="Walsh D.A."/>
            <person name="Denef V.J."/>
            <person name="McMahon K.D."/>
            <person name="Konstantinidis K.T."/>
            <person name="Eloe-Fadrosh E.A."/>
            <person name="Kyrpides N.C."/>
            <person name="Woyke T."/>
        </authorList>
    </citation>
    <scope>NUCLEOTIDE SEQUENCE</scope>
    <source>
        <strain evidence="1">GVMAG-M-3300025860-20</strain>
    </source>
</reference>
<organism evidence="1">
    <name type="scientific">viral metagenome</name>
    <dbReference type="NCBI Taxonomy" id="1070528"/>
    <lineage>
        <taxon>unclassified sequences</taxon>
        <taxon>metagenomes</taxon>
        <taxon>organismal metagenomes</taxon>
    </lineage>
</organism>
<proteinExistence type="predicted"/>
<dbReference type="EMBL" id="MN740329">
    <property type="protein sequence ID" value="QHU00830.1"/>
    <property type="molecule type" value="Genomic_DNA"/>
</dbReference>
<name>A0A6C0J7H7_9ZZZZ</name>
<protein>
    <submittedName>
        <fullName evidence="1">Uncharacterized protein</fullName>
    </submittedName>
</protein>